<dbReference type="Gene3D" id="3.40.50.360">
    <property type="match status" value="1"/>
</dbReference>
<dbReference type="InterPro" id="IPR029039">
    <property type="entry name" value="Flavoprotein-like_sf"/>
</dbReference>
<keyword evidence="5" id="KW-1185">Reference proteome</keyword>
<dbReference type="EMBL" id="CP096115">
    <property type="protein sequence ID" value="UUX93304.1"/>
    <property type="molecule type" value="Genomic_DNA"/>
</dbReference>
<dbReference type="SUPFAM" id="SSF52218">
    <property type="entry name" value="Flavoproteins"/>
    <property type="match status" value="1"/>
</dbReference>
<dbReference type="AlphaFoldDB" id="A0A9E7PN43"/>
<evidence type="ECO:0000313" key="4">
    <source>
        <dbReference type="EMBL" id="UUX93304.1"/>
    </source>
</evidence>
<dbReference type="GO" id="GO:0016491">
    <property type="term" value="F:oxidoreductase activity"/>
    <property type="evidence" value="ECO:0007669"/>
    <property type="project" value="InterPro"/>
</dbReference>
<evidence type="ECO:0000256" key="1">
    <source>
        <dbReference type="ARBA" id="ARBA00001966"/>
    </source>
</evidence>
<organism evidence="4 5">
    <name type="scientific">Methanoplanus endosymbiosus</name>
    <dbReference type="NCBI Taxonomy" id="33865"/>
    <lineage>
        <taxon>Archaea</taxon>
        <taxon>Methanobacteriati</taxon>
        <taxon>Methanobacteriota</taxon>
        <taxon>Stenosarchaea group</taxon>
        <taxon>Methanomicrobia</taxon>
        <taxon>Methanomicrobiales</taxon>
        <taxon>Methanomicrobiaceae</taxon>
        <taxon>Methanoplanus</taxon>
    </lineage>
</organism>
<gene>
    <name evidence="4" type="ORF">L6E24_04040</name>
</gene>
<evidence type="ECO:0000256" key="2">
    <source>
        <dbReference type="ARBA" id="ARBA00038292"/>
    </source>
</evidence>
<name>A0A9E7PN43_9EURY</name>
<proteinExistence type="inferred from homology"/>
<dbReference type="Proteomes" id="UP001060368">
    <property type="component" value="Chromosome"/>
</dbReference>
<sequence>MGLNAVFLNCTLKYPPDLSETQALIDRAVELFGEAGIGSEVIRITDYNIKFGKTFDMGGDDEWPGIYEIIRQSDIVVIGSPVSSGVRSSVAQLVVERLYGSYSYDSPESGHNPLYGKVAGVIISGEEDGAYNVAADTLFDLNCLGCIIPPNAGGDKHFYTNLTVGYLVRNLAWMAKLMEESKNLQI</sequence>
<reference evidence="4" key="1">
    <citation type="submission" date="2022-04" db="EMBL/GenBank/DDBJ databases">
        <title>Complete genome of Methanoplanus endosymbiosus DSM 3599.</title>
        <authorList>
            <person name="Chen S.-C."/>
            <person name="You Y.-T."/>
            <person name="Zhou Y.-Z."/>
            <person name="Lai M.-C."/>
        </authorList>
    </citation>
    <scope>NUCLEOTIDE SEQUENCE</scope>
    <source>
        <strain evidence="4">DSM 3599</strain>
    </source>
</reference>
<dbReference type="GeneID" id="74306838"/>
<dbReference type="Pfam" id="PF03358">
    <property type="entry name" value="FMN_red"/>
    <property type="match status" value="1"/>
</dbReference>
<dbReference type="RefSeq" id="WP_257743443.1">
    <property type="nucleotide sequence ID" value="NZ_CP096115.1"/>
</dbReference>
<feature type="domain" description="NADPH-dependent FMN reductase-like" evidence="3">
    <location>
        <begin position="19"/>
        <end position="151"/>
    </location>
</feature>
<evidence type="ECO:0000259" key="3">
    <source>
        <dbReference type="Pfam" id="PF03358"/>
    </source>
</evidence>
<dbReference type="KEGG" id="mend:L6E24_04040"/>
<evidence type="ECO:0000313" key="5">
    <source>
        <dbReference type="Proteomes" id="UP001060368"/>
    </source>
</evidence>
<accession>A0A9E7PN43</accession>
<comment type="cofactor">
    <cofactor evidence="1">
        <name>[4Fe-4S] cluster</name>
        <dbReference type="ChEBI" id="CHEBI:49883"/>
    </cofactor>
</comment>
<comment type="similarity">
    <text evidence="2">Belongs to the SsuE family. Isf subfamily.</text>
</comment>
<dbReference type="InterPro" id="IPR005025">
    <property type="entry name" value="FMN_Rdtase-like_dom"/>
</dbReference>
<protein>
    <submittedName>
        <fullName evidence="4">NAD(P)H-dependent oxidoreductase</fullName>
    </submittedName>
</protein>